<feature type="transmembrane region" description="Helical" evidence="8">
    <location>
        <begin position="296"/>
        <end position="318"/>
    </location>
</feature>
<evidence type="ECO:0000259" key="9">
    <source>
        <dbReference type="Pfam" id="PF12832"/>
    </source>
</evidence>
<name>A0A179CZD0_BIBTR</name>
<dbReference type="NCBIfam" id="NF008346">
    <property type="entry name" value="PRK11128.1"/>
    <property type="match status" value="1"/>
</dbReference>
<dbReference type="Pfam" id="PF12832">
    <property type="entry name" value="MFS_1_like"/>
    <property type="match status" value="1"/>
</dbReference>
<feature type="transmembrane region" description="Helical" evidence="8">
    <location>
        <begin position="135"/>
        <end position="153"/>
    </location>
</feature>
<dbReference type="PANTHER" id="PTHR23522:SF10">
    <property type="entry name" value="3-PHENYLPROPIONIC ACID TRANSPORTER-RELATED"/>
    <property type="match status" value="1"/>
</dbReference>
<feature type="transmembrane region" description="Helical" evidence="8">
    <location>
        <begin position="330"/>
        <end position="348"/>
    </location>
</feature>
<dbReference type="InterPro" id="IPR026032">
    <property type="entry name" value="HcaT-like"/>
</dbReference>
<comment type="caution">
    <text evidence="10">The sequence shown here is derived from an EMBL/GenBank/DDBJ whole genome shotgun (WGS) entry which is preliminary data.</text>
</comment>
<keyword evidence="4" id="KW-0997">Cell inner membrane</keyword>
<keyword evidence="5 8" id="KW-0812">Transmembrane</keyword>
<feature type="transmembrane region" description="Helical" evidence="8">
    <location>
        <begin position="238"/>
        <end position="258"/>
    </location>
</feature>
<accession>A0A179CZD0</accession>
<dbReference type="AlphaFoldDB" id="A0A179CZD0"/>
<keyword evidence="3" id="KW-1003">Cell membrane</keyword>
<evidence type="ECO:0000256" key="5">
    <source>
        <dbReference type="ARBA" id="ARBA00022692"/>
    </source>
</evidence>
<feature type="transmembrane region" description="Helical" evidence="8">
    <location>
        <begin position="159"/>
        <end position="177"/>
    </location>
</feature>
<dbReference type="PATRIC" id="fig|1261658.3.peg.2234"/>
<dbReference type="GO" id="GO:0015528">
    <property type="term" value="F:lactose:proton symporter activity"/>
    <property type="evidence" value="ECO:0007669"/>
    <property type="project" value="TreeGrafter"/>
</dbReference>
<dbReference type="EMBL" id="JACI01000002">
    <property type="protein sequence ID" value="OAQ14868.1"/>
    <property type="molecule type" value="Genomic_DNA"/>
</dbReference>
<gene>
    <name evidence="10" type="ORF">F480_11175</name>
</gene>
<evidence type="ECO:0000256" key="4">
    <source>
        <dbReference type="ARBA" id="ARBA00022519"/>
    </source>
</evidence>
<feature type="transmembrane region" description="Helical" evidence="8">
    <location>
        <begin position="207"/>
        <end position="226"/>
    </location>
</feature>
<dbReference type="PIRSF" id="PIRSF004925">
    <property type="entry name" value="HcaT"/>
    <property type="match status" value="1"/>
</dbReference>
<feature type="transmembrane region" description="Helical" evidence="8">
    <location>
        <begin position="95"/>
        <end position="115"/>
    </location>
</feature>
<dbReference type="RefSeq" id="WP_025289405.1">
    <property type="nucleotide sequence ID" value="NZ_JACI01000002.1"/>
</dbReference>
<keyword evidence="6 8" id="KW-1133">Transmembrane helix</keyword>
<dbReference type="InterPro" id="IPR036259">
    <property type="entry name" value="MFS_trans_sf"/>
</dbReference>
<evidence type="ECO:0000256" key="6">
    <source>
        <dbReference type="ARBA" id="ARBA00022989"/>
    </source>
</evidence>
<comment type="subcellular location">
    <subcellularLocation>
        <location evidence="1">Cell inner membrane</location>
        <topology evidence="1">Multi-pass membrane protein</topology>
    </subcellularLocation>
</comment>
<feature type="transmembrane region" description="Helical" evidence="8">
    <location>
        <begin position="12"/>
        <end position="31"/>
    </location>
</feature>
<feature type="transmembrane region" description="Helical" evidence="8">
    <location>
        <begin position="354"/>
        <end position="374"/>
    </location>
</feature>
<evidence type="ECO:0000256" key="7">
    <source>
        <dbReference type="ARBA" id="ARBA00023136"/>
    </source>
</evidence>
<dbReference type="PANTHER" id="PTHR23522">
    <property type="entry name" value="BLL5896 PROTEIN"/>
    <property type="match status" value="1"/>
</dbReference>
<keyword evidence="2" id="KW-0813">Transport</keyword>
<keyword evidence="7 8" id="KW-0472">Membrane</keyword>
<dbReference type="NCBIfam" id="NF037955">
    <property type="entry name" value="mfs"/>
    <property type="match status" value="1"/>
</dbReference>
<evidence type="ECO:0000313" key="11">
    <source>
        <dbReference type="Proteomes" id="UP000078358"/>
    </source>
</evidence>
<evidence type="ECO:0000313" key="10">
    <source>
        <dbReference type="EMBL" id="OAQ14868.1"/>
    </source>
</evidence>
<dbReference type="SUPFAM" id="SSF103473">
    <property type="entry name" value="MFS general substrate transporter"/>
    <property type="match status" value="1"/>
</dbReference>
<dbReference type="Gene3D" id="1.20.1250.20">
    <property type="entry name" value="MFS general substrate transporter like domains"/>
    <property type="match status" value="2"/>
</dbReference>
<dbReference type="Proteomes" id="UP000078358">
    <property type="component" value="Unassembled WGS sequence"/>
</dbReference>
<protein>
    <submittedName>
        <fullName evidence="10">MFS transporter</fullName>
    </submittedName>
</protein>
<proteinExistence type="predicted"/>
<feature type="domain" description="Major facilitator superfamily associated" evidence="9">
    <location>
        <begin position="10"/>
        <end position="360"/>
    </location>
</feature>
<dbReference type="GO" id="GO:0030395">
    <property type="term" value="F:lactose binding"/>
    <property type="evidence" value="ECO:0007669"/>
    <property type="project" value="TreeGrafter"/>
</dbReference>
<feature type="transmembrane region" description="Helical" evidence="8">
    <location>
        <begin position="43"/>
        <end position="60"/>
    </location>
</feature>
<sequence>MKLTPFQWSSFNFFGFYAAFGVLVPFLPVWLNHHQYNVDTIGTLIALGYLFRLVGAMFFSKKIKEPNQLLPLSRFLTWGAVVLVIGMAWSVSSIWFFVPLLAFFHIVNGGAMPIADTIAANWQQQNMLDYGKSRLFGSLAFVVSSVSTGFLLEWTGQDAIITILALWLILLGIGISFQPSQTFKSVRENQTHQEISYRQLLSNRTTVRMIIAVSLVQASHAAYYAYSTMHWTSNGISTQQASLLWGLSVLAEVLFFYFSKRLFGNMGIRTLVLVAIAGAMIRWGLLASTVEFSCLVLVQLLHTATFGISHYAMIRYIATQPMAHSAKLQALYFSVANCGAMAALTFIAGKLYLVSPQVSFGLMAATVIPALFILPKKFIVKMQTTSGEKP</sequence>
<evidence type="ECO:0000256" key="2">
    <source>
        <dbReference type="ARBA" id="ARBA00022448"/>
    </source>
</evidence>
<reference evidence="10 11" key="1">
    <citation type="submission" date="2014-01" db="EMBL/GenBank/DDBJ databases">
        <authorList>
            <person name="Zuccon D."/>
        </authorList>
    </citation>
    <scope>NUCLEOTIDE SEQUENCE [LARGE SCALE GENOMIC DNA]</scope>
    <source>
        <strain evidence="10 11">Y31</strain>
    </source>
</reference>
<feature type="transmembrane region" description="Helical" evidence="8">
    <location>
        <begin position="72"/>
        <end position="89"/>
    </location>
</feature>
<dbReference type="InterPro" id="IPR024989">
    <property type="entry name" value="MFS_assoc_dom"/>
</dbReference>
<evidence type="ECO:0000256" key="8">
    <source>
        <dbReference type="SAM" id="Phobius"/>
    </source>
</evidence>
<dbReference type="GO" id="GO:0005886">
    <property type="term" value="C:plasma membrane"/>
    <property type="evidence" value="ECO:0007669"/>
    <property type="project" value="UniProtKB-SubCell"/>
</dbReference>
<feature type="transmembrane region" description="Helical" evidence="8">
    <location>
        <begin position="270"/>
        <end position="290"/>
    </location>
</feature>
<evidence type="ECO:0000256" key="3">
    <source>
        <dbReference type="ARBA" id="ARBA00022475"/>
    </source>
</evidence>
<organism evidence="10 11">
    <name type="scientific">Bibersteinia trehalosi Y31</name>
    <dbReference type="NCBI Taxonomy" id="1261658"/>
    <lineage>
        <taxon>Bacteria</taxon>
        <taxon>Pseudomonadati</taxon>
        <taxon>Pseudomonadota</taxon>
        <taxon>Gammaproteobacteria</taxon>
        <taxon>Pasteurellales</taxon>
        <taxon>Pasteurellaceae</taxon>
        <taxon>Bibersteinia</taxon>
    </lineage>
</organism>
<evidence type="ECO:0000256" key="1">
    <source>
        <dbReference type="ARBA" id="ARBA00004429"/>
    </source>
</evidence>